<dbReference type="InterPro" id="IPR039421">
    <property type="entry name" value="Type_1_exporter"/>
</dbReference>
<comment type="caution">
    <text evidence="3">The sequence shown here is derived from an EMBL/GenBank/DDBJ whole genome shotgun (WGS) entry which is preliminary data.</text>
</comment>
<evidence type="ECO:0000313" key="3">
    <source>
        <dbReference type="EMBL" id="RYJ14590.1"/>
    </source>
</evidence>
<keyword evidence="3" id="KW-0067">ATP-binding</keyword>
<sequence length="154" mass="16209">VTAFAEGLSDGYDTVLGEDGVRLSGGQKQRVAIARALLRDADVVVFDEATSNLDARMEESVLGSIREATRNRVFVVVTHRLGSVVDADRIYTVADGRMVEDGTHEELVAAEGTYASLYASMSGFELGDTDSTDNSGGDGADHSDTESVAAADSD</sequence>
<dbReference type="GO" id="GO:0005524">
    <property type="term" value="F:ATP binding"/>
    <property type="evidence" value="ECO:0007669"/>
    <property type="project" value="UniProtKB-KW"/>
</dbReference>
<protein>
    <submittedName>
        <fullName evidence="3">ATP-binding cassette domain-containing protein</fullName>
    </submittedName>
</protein>
<dbReference type="AlphaFoldDB" id="A0A482TAD5"/>
<dbReference type="EMBL" id="RZHH01000002">
    <property type="protein sequence ID" value="RYJ14590.1"/>
    <property type="molecule type" value="Genomic_DNA"/>
</dbReference>
<dbReference type="GO" id="GO:0016887">
    <property type="term" value="F:ATP hydrolysis activity"/>
    <property type="evidence" value="ECO:0007669"/>
    <property type="project" value="InterPro"/>
</dbReference>
<feature type="region of interest" description="Disordered" evidence="1">
    <location>
        <begin position="127"/>
        <end position="154"/>
    </location>
</feature>
<dbReference type="RefSeq" id="WP_129784943.1">
    <property type="nucleotide sequence ID" value="NZ_RZHH01000002.1"/>
</dbReference>
<gene>
    <name evidence="3" type="ORF">ELS19_11935</name>
</gene>
<dbReference type="InterPro" id="IPR003439">
    <property type="entry name" value="ABC_transporter-like_ATP-bd"/>
</dbReference>
<reference evidence="3 4" key="1">
    <citation type="submission" date="2018-12" db="EMBL/GenBank/DDBJ databases">
        <title>Genome analysis provides insights into bioremediation potentialities of Halogeometricum borinquense strain N11.</title>
        <authorList>
            <person name="Najjari A."/>
            <person name="Youssef N."/>
            <person name="Fhoula I."/>
            <person name="Ben Dhia O."/>
            <person name="Mahjoubi M."/>
            <person name="Ouzari H.I."/>
            <person name="Cherif A."/>
        </authorList>
    </citation>
    <scope>NUCLEOTIDE SEQUENCE [LARGE SCALE GENOMIC DNA]</scope>
    <source>
        <strain evidence="3 4">N11</strain>
    </source>
</reference>
<evidence type="ECO:0000259" key="2">
    <source>
        <dbReference type="Pfam" id="PF00005"/>
    </source>
</evidence>
<dbReference type="PANTHER" id="PTHR43394:SF1">
    <property type="entry name" value="ATP-BINDING CASSETTE SUB-FAMILY B MEMBER 10, MITOCHONDRIAL"/>
    <property type="match status" value="1"/>
</dbReference>
<dbReference type="Gene3D" id="3.40.50.300">
    <property type="entry name" value="P-loop containing nucleotide triphosphate hydrolases"/>
    <property type="match status" value="1"/>
</dbReference>
<organism evidence="3 4">
    <name type="scientific">Halogeometricum borinquense</name>
    <dbReference type="NCBI Taxonomy" id="60847"/>
    <lineage>
        <taxon>Archaea</taxon>
        <taxon>Methanobacteriati</taxon>
        <taxon>Methanobacteriota</taxon>
        <taxon>Stenosarchaea group</taxon>
        <taxon>Halobacteria</taxon>
        <taxon>Halobacteriales</taxon>
        <taxon>Haloferacaceae</taxon>
        <taxon>Halogeometricum</taxon>
    </lineage>
</organism>
<keyword evidence="3" id="KW-0547">Nucleotide-binding</keyword>
<feature type="domain" description="ABC transporter" evidence="2">
    <location>
        <begin position="8"/>
        <end position="51"/>
    </location>
</feature>
<dbReference type="SUPFAM" id="SSF52540">
    <property type="entry name" value="P-loop containing nucleoside triphosphate hydrolases"/>
    <property type="match status" value="1"/>
</dbReference>
<feature type="non-terminal residue" evidence="3">
    <location>
        <position position="1"/>
    </location>
</feature>
<dbReference type="PANTHER" id="PTHR43394">
    <property type="entry name" value="ATP-DEPENDENT PERMEASE MDL1, MITOCHONDRIAL"/>
    <property type="match status" value="1"/>
</dbReference>
<dbReference type="GO" id="GO:0015421">
    <property type="term" value="F:ABC-type oligopeptide transporter activity"/>
    <property type="evidence" value="ECO:0007669"/>
    <property type="project" value="TreeGrafter"/>
</dbReference>
<name>A0A482TAD5_9EURY</name>
<dbReference type="InterPro" id="IPR027417">
    <property type="entry name" value="P-loop_NTPase"/>
</dbReference>
<dbReference type="Pfam" id="PF00005">
    <property type="entry name" value="ABC_tran"/>
    <property type="match status" value="1"/>
</dbReference>
<proteinExistence type="predicted"/>
<evidence type="ECO:0000313" key="4">
    <source>
        <dbReference type="Proteomes" id="UP000294028"/>
    </source>
</evidence>
<dbReference type="Proteomes" id="UP000294028">
    <property type="component" value="Unassembled WGS sequence"/>
</dbReference>
<accession>A0A482TAD5</accession>
<evidence type="ECO:0000256" key="1">
    <source>
        <dbReference type="SAM" id="MobiDB-lite"/>
    </source>
</evidence>